<dbReference type="Proteomes" id="UP001321498">
    <property type="component" value="Chromosome"/>
</dbReference>
<accession>A0ABM8G9E6</accession>
<evidence type="ECO:0000313" key="4">
    <source>
        <dbReference type="Proteomes" id="UP001321498"/>
    </source>
</evidence>
<feature type="region of interest" description="Disordered" evidence="1">
    <location>
        <begin position="131"/>
        <end position="207"/>
    </location>
</feature>
<keyword evidence="2" id="KW-1133">Transmembrane helix</keyword>
<reference evidence="4" key="1">
    <citation type="journal article" date="2019" name="Int. J. Syst. Evol. Microbiol.">
        <title>The Global Catalogue of Microorganisms (GCM) 10K type strain sequencing project: providing services to taxonomists for standard genome sequencing and annotation.</title>
        <authorList>
            <consortium name="The Broad Institute Genomics Platform"/>
            <consortium name="The Broad Institute Genome Sequencing Center for Infectious Disease"/>
            <person name="Wu L."/>
            <person name="Ma J."/>
        </authorList>
    </citation>
    <scope>NUCLEOTIDE SEQUENCE [LARGE SCALE GENOMIC DNA]</scope>
    <source>
        <strain evidence="4">NBRC 108725</strain>
    </source>
</reference>
<keyword evidence="2" id="KW-0472">Membrane</keyword>
<feature type="transmembrane region" description="Helical" evidence="2">
    <location>
        <begin position="16"/>
        <end position="37"/>
    </location>
</feature>
<keyword evidence="4" id="KW-1185">Reference proteome</keyword>
<name>A0ABM8G9E6_9MICO</name>
<keyword evidence="2" id="KW-0812">Transmembrane</keyword>
<organism evidence="3 4">
    <name type="scientific">Naasia aerilata</name>
    <dbReference type="NCBI Taxonomy" id="1162966"/>
    <lineage>
        <taxon>Bacteria</taxon>
        <taxon>Bacillati</taxon>
        <taxon>Actinomycetota</taxon>
        <taxon>Actinomycetes</taxon>
        <taxon>Micrococcales</taxon>
        <taxon>Microbacteriaceae</taxon>
        <taxon>Naasia</taxon>
    </lineage>
</organism>
<sequence>MTAVAVPSVRTARHGWWWKALLVGIALWVLTTVVTIVTRNSNLIPTLILLGSFLVPFCVVLFVAERITGNMTAIQVVLAFFVSGVFGVLGASLLEADLRASTLTYVFVGFIEEFVKGVVLVVIGRSVVPKTGRQGRSWAPPWEPASRRSSRPATPSTPGSRPAASTSSRSCTPRSCGRCSPRSATCCGPPCWVRPSSAHPEPAPGTG</sequence>
<evidence type="ECO:0000256" key="2">
    <source>
        <dbReference type="SAM" id="Phobius"/>
    </source>
</evidence>
<evidence type="ECO:0008006" key="5">
    <source>
        <dbReference type="Google" id="ProtNLM"/>
    </source>
</evidence>
<gene>
    <name evidence="3" type="ORF">GCM10025866_06810</name>
</gene>
<feature type="transmembrane region" description="Helical" evidence="2">
    <location>
        <begin position="106"/>
        <end position="128"/>
    </location>
</feature>
<proteinExistence type="predicted"/>
<feature type="transmembrane region" description="Helical" evidence="2">
    <location>
        <begin position="43"/>
        <end position="64"/>
    </location>
</feature>
<evidence type="ECO:0000256" key="1">
    <source>
        <dbReference type="SAM" id="MobiDB-lite"/>
    </source>
</evidence>
<dbReference type="EMBL" id="AP027731">
    <property type="protein sequence ID" value="BDZ44772.1"/>
    <property type="molecule type" value="Genomic_DNA"/>
</dbReference>
<protein>
    <recommendedName>
        <fullName evidence="5">PrsW family intramembrane metalloprotease</fullName>
    </recommendedName>
</protein>
<feature type="transmembrane region" description="Helical" evidence="2">
    <location>
        <begin position="76"/>
        <end position="94"/>
    </location>
</feature>
<evidence type="ECO:0000313" key="3">
    <source>
        <dbReference type="EMBL" id="BDZ44772.1"/>
    </source>
</evidence>
<feature type="compositionally biased region" description="Low complexity" evidence="1">
    <location>
        <begin position="151"/>
        <end position="184"/>
    </location>
</feature>